<evidence type="ECO:0000313" key="2">
    <source>
        <dbReference type="Proteomes" id="UP000033710"/>
    </source>
</evidence>
<sequence length="94" mass="10407">MSSSCRRRKHRGGVITIQTGPHRKARNAAARKAGRLANGLQRLNTIPRMPTPDLSGMGHTTANQASSCLLIARQPREYDVERKSPTSRPCITMR</sequence>
<reference evidence="1 2" key="2">
    <citation type="journal article" date="2015" name="Eukaryot. Cell">
        <title>Asexual propagation of a virulent clone complex in a human and feline outbreak of sporotrichosis.</title>
        <authorList>
            <person name="Teixeira Mde M."/>
            <person name="Rodrigues A.M."/>
            <person name="Tsui C.K."/>
            <person name="de Almeida L.G."/>
            <person name="Van Diepeningen A.D."/>
            <person name="van den Ende B.G."/>
            <person name="Fernandes G.F."/>
            <person name="Kano R."/>
            <person name="Hamelin R.C."/>
            <person name="Lopes-Bezerra L.M."/>
            <person name="Vasconcelos A.T."/>
            <person name="de Hoog S."/>
            <person name="de Camargo Z.P."/>
            <person name="Felipe M.S."/>
        </authorList>
    </citation>
    <scope>NUCLEOTIDE SEQUENCE [LARGE SCALE GENOMIC DNA]</scope>
    <source>
        <strain evidence="1 2">1099-18</strain>
    </source>
</reference>
<dbReference type="KEGG" id="ssck:SPSK_08185"/>
<gene>
    <name evidence="1" type="ORF">SPSK_08185</name>
</gene>
<dbReference type="RefSeq" id="XP_016590498.1">
    <property type="nucleotide sequence ID" value="XM_016734823.1"/>
</dbReference>
<protein>
    <submittedName>
        <fullName evidence="1">Uncharacterized protein</fullName>
    </submittedName>
</protein>
<proteinExistence type="predicted"/>
<dbReference type="EMBL" id="AXCR01000004">
    <property type="protein sequence ID" value="KJR87822.1"/>
    <property type="molecule type" value="Genomic_DNA"/>
</dbReference>
<accession>A0A0F2MDV0</accession>
<name>A0A0F2MDV0_SPOSC</name>
<dbReference type="VEuPathDB" id="FungiDB:SPSK_08185"/>
<dbReference type="Proteomes" id="UP000033710">
    <property type="component" value="Unassembled WGS sequence"/>
</dbReference>
<evidence type="ECO:0000313" key="1">
    <source>
        <dbReference type="EMBL" id="KJR87822.1"/>
    </source>
</evidence>
<organism evidence="1 2">
    <name type="scientific">Sporothrix schenckii 1099-18</name>
    <dbReference type="NCBI Taxonomy" id="1397361"/>
    <lineage>
        <taxon>Eukaryota</taxon>
        <taxon>Fungi</taxon>
        <taxon>Dikarya</taxon>
        <taxon>Ascomycota</taxon>
        <taxon>Pezizomycotina</taxon>
        <taxon>Sordariomycetes</taxon>
        <taxon>Sordariomycetidae</taxon>
        <taxon>Ophiostomatales</taxon>
        <taxon>Ophiostomataceae</taxon>
        <taxon>Sporothrix</taxon>
    </lineage>
</organism>
<reference evidence="1 2" key="1">
    <citation type="journal article" date="2014" name="BMC Genomics">
        <title>Comparative genomics of the major fungal agents of human and animal Sporotrichosis: Sporothrix schenckii and Sporothrix brasiliensis.</title>
        <authorList>
            <person name="Teixeira M.M."/>
            <person name="de Almeida L.G."/>
            <person name="Kubitschek-Barreira P."/>
            <person name="Alves F.L."/>
            <person name="Kioshima E.S."/>
            <person name="Abadio A.K."/>
            <person name="Fernandes L."/>
            <person name="Derengowski L.S."/>
            <person name="Ferreira K.S."/>
            <person name="Souza R.C."/>
            <person name="Ruiz J.C."/>
            <person name="de Andrade N.C."/>
            <person name="Paes H.C."/>
            <person name="Nicola A.M."/>
            <person name="Albuquerque P."/>
            <person name="Gerber A.L."/>
            <person name="Martins V.P."/>
            <person name="Peconick L.D."/>
            <person name="Neto A.V."/>
            <person name="Chaucanez C.B."/>
            <person name="Silva P.A."/>
            <person name="Cunha O.L."/>
            <person name="de Oliveira F.F."/>
            <person name="dos Santos T.C."/>
            <person name="Barros A.L."/>
            <person name="Soares M.A."/>
            <person name="de Oliveira L.M."/>
            <person name="Marini M.M."/>
            <person name="Villalobos-Duno H."/>
            <person name="Cunha M.M."/>
            <person name="de Hoog S."/>
            <person name="da Silveira J.F."/>
            <person name="Henrissat B."/>
            <person name="Nino-Vega G.A."/>
            <person name="Cisalpino P.S."/>
            <person name="Mora-Montes H.M."/>
            <person name="Almeida S.R."/>
            <person name="Stajich J.E."/>
            <person name="Lopes-Bezerra L.M."/>
            <person name="Vasconcelos A.T."/>
            <person name="Felipe M.S."/>
        </authorList>
    </citation>
    <scope>NUCLEOTIDE SEQUENCE [LARGE SCALE GENOMIC DNA]</scope>
    <source>
        <strain evidence="1 2">1099-18</strain>
    </source>
</reference>
<dbReference type="GeneID" id="27670100"/>
<dbReference type="AlphaFoldDB" id="A0A0F2MDV0"/>
<comment type="caution">
    <text evidence="1">The sequence shown here is derived from an EMBL/GenBank/DDBJ whole genome shotgun (WGS) entry which is preliminary data.</text>
</comment>